<keyword evidence="1" id="KW-0812">Transmembrane</keyword>
<evidence type="ECO:0000256" key="1">
    <source>
        <dbReference type="SAM" id="Phobius"/>
    </source>
</evidence>
<feature type="transmembrane region" description="Helical" evidence="1">
    <location>
        <begin position="28"/>
        <end position="51"/>
    </location>
</feature>
<reference evidence="2" key="1">
    <citation type="submission" date="2021-05" db="EMBL/GenBank/DDBJ databases">
        <authorList>
            <person name="Alioto T."/>
            <person name="Alioto T."/>
            <person name="Gomez Garrido J."/>
        </authorList>
    </citation>
    <scope>NUCLEOTIDE SEQUENCE</scope>
</reference>
<protein>
    <submittedName>
        <fullName evidence="2">Uncharacterized protein</fullName>
    </submittedName>
</protein>
<accession>A0A8D8X1Y9</accession>
<dbReference type="EMBL" id="HBUF01247195">
    <property type="protein sequence ID" value="CAG6678829.1"/>
    <property type="molecule type" value="Transcribed_RNA"/>
</dbReference>
<organism evidence="2">
    <name type="scientific">Cacopsylla melanoneura</name>
    <dbReference type="NCBI Taxonomy" id="428564"/>
    <lineage>
        <taxon>Eukaryota</taxon>
        <taxon>Metazoa</taxon>
        <taxon>Ecdysozoa</taxon>
        <taxon>Arthropoda</taxon>
        <taxon>Hexapoda</taxon>
        <taxon>Insecta</taxon>
        <taxon>Pterygota</taxon>
        <taxon>Neoptera</taxon>
        <taxon>Paraneoptera</taxon>
        <taxon>Hemiptera</taxon>
        <taxon>Sternorrhyncha</taxon>
        <taxon>Psylloidea</taxon>
        <taxon>Psyllidae</taxon>
        <taxon>Psyllinae</taxon>
        <taxon>Cacopsylla</taxon>
    </lineage>
</organism>
<sequence>MHFYLVLLPSNSLVLCPSLQHLSLYYPSISVLAFPLICALSVLLVSFFLAFSRLPFSQHVPHTSIFFLSKLALYWELHTLFLSLYSSSFAIDGLLDLGSDHIFFGGPFSQR</sequence>
<name>A0A8D8X1Y9_9HEMI</name>
<keyword evidence="1" id="KW-1133">Transmembrane helix</keyword>
<keyword evidence="1" id="KW-0472">Membrane</keyword>
<proteinExistence type="predicted"/>
<dbReference type="AlphaFoldDB" id="A0A8D8X1Y9"/>
<evidence type="ECO:0000313" key="2">
    <source>
        <dbReference type="EMBL" id="CAG6678829.1"/>
    </source>
</evidence>